<dbReference type="OrthoDB" id="9788481at2"/>
<sequence>MALTVVGNSNELFISVIGAGGSSGAIFNFSLGTESELVDVVESAVDDYMNINNFIKMHEQTKQSYIVNNSKFFEIEEDYEKEIKNVYDWIDKQVRIHFKARKL</sequence>
<name>A0A1V4IV65_9CLOT</name>
<dbReference type="Pfam" id="PF19524">
    <property type="entry name" value="DUF6054"/>
    <property type="match status" value="1"/>
</dbReference>
<organism evidence="1 2">
    <name type="scientific">Clostridium oryzae</name>
    <dbReference type="NCBI Taxonomy" id="1450648"/>
    <lineage>
        <taxon>Bacteria</taxon>
        <taxon>Bacillati</taxon>
        <taxon>Bacillota</taxon>
        <taxon>Clostridia</taxon>
        <taxon>Eubacteriales</taxon>
        <taxon>Clostridiaceae</taxon>
        <taxon>Clostridium</taxon>
    </lineage>
</organism>
<proteinExistence type="predicted"/>
<dbReference type="AlphaFoldDB" id="A0A1V4IV65"/>
<dbReference type="InterPro" id="IPR046117">
    <property type="entry name" value="DUF6054"/>
</dbReference>
<gene>
    <name evidence="1" type="ORF">CLORY_09830</name>
</gene>
<evidence type="ECO:0000313" key="2">
    <source>
        <dbReference type="Proteomes" id="UP000190080"/>
    </source>
</evidence>
<dbReference type="STRING" id="1450648.CLORY_09830"/>
<keyword evidence="2" id="KW-1185">Reference proteome</keyword>
<dbReference type="EMBL" id="MZGV01000007">
    <property type="protein sequence ID" value="OPJ63799.1"/>
    <property type="molecule type" value="Genomic_DNA"/>
</dbReference>
<protein>
    <submittedName>
        <fullName evidence="1">Uncharacterized protein</fullName>
    </submittedName>
</protein>
<dbReference type="Proteomes" id="UP000190080">
    <property type="component" value="Unassembled WGS sequence"/>
</dbReference>
<accession>A0A1V4IV65</accession>
<reference evidence="1 2" key="1">
    <citation type="submission" date="2017-03" db="EMBL/GenBank/DDBJ databases">
        <title>Genome sequence of Clostridium oryzae DSM 28571.</title>
        <authorList>
            <person name="Poehlein A."/>
            <person name="Daniel R."/>
        </authorList>
    </citation>
    <scope>NUCLEOTIDE SEQUENCE [LARGE SCALE GENOMIC DNA]</scope>
    <source>
        <strain evidence="1 2">DSM 28571</strain>
    </source>
</reference>
<evidence type="ECO:0000313" key="1">
    <source>
        <dbReference type="EMBL" id="OPJ63799.1"/>
    </source>
</evidence>
<comment type="caution">
    <text evidence="1">The sequence shown here is derived from an EMBL/GenBank/DDBJ whole genome shotgun (WGS) entry which is preliminary data.</text>
</comment>